<dbReference type="AlphaFoldDB" id="A0A0N1GXN1"/>
<keyword evidence="4" id="KW-1185">Reference proteome</keyword>
<dbReference type="Pfam" id="PF00144">
    <property type="entry name" value="Beta-lactamase"/>
    <property type="match status" value="1"/>
</dbReference>
<comment type="caution">
    <text evidence="3">The sequence shown here is derived from an EMBL/GenBank/DDBJ whole genome shotgun (WGS) entry which is preliminary data.</text>
</comment>
<dbReference type="PANTHER" id="PTHR46825:SF12">
    <property type="entry name" value="PENICILLIN-BINDING PROTEIN 4"/>
    <property type="match status" value="1"/>
</dbReference>
<dbReference type="Proteomes" id="UP000038010">
    <property type="component" value="Unassembled WGS sequence"/>
</dbReference>
<evidence type="ECO:0000256" key="1">
    <source>
        <dbReference type="ARBA" id="ARBA00038215"/>
    </source>
</evidence>
<dbReference type="InterPro" id="IPR012338">
    <property type="entry name" value="Beta-lactam/transpept-like"/>
</dbReference>
<dbReference type="VEuPathDB" id="FungiDB:AB675_10113"/>
<dbReference type="GeneID" id="28730741"/>
<dbReference type="PANTHER" id="PTHR46825">
    <property type="entry name" value="D-ALANYL-D-ALANINE-CARBOXYPEPTIDASE/ENDOPEPTIDASE AMPH"/>
    <property type="match status" value="1"/>
</dbReference>
<comment type="similarity">
    <text evidence="1">Belongs to the peptidase S12 family.</text>
</comment>
<accession>A0A0N1GXN1</accession>
<name>A0A0N1GXN1_9EURO</name>
<evidence type="ECO:0000259" key="2">
    <source>
        <dbReference type="Pfam" id="PF00144"/>
    </source>
</evidence>
<reference evidence="3 4" key="1">
    <citation type="submission" date="2015-06" db="EMBL/GenBank/DDBJ databases">
        <title>Draft genome of the ant-associated black yeast Phialophora attae CBS 131958.</title>
        <authorList>
            <person name="Moreno L.F."/>
            <person name="Stielow B.J."/>
            <person name="de Hoog S."/>
            <person name="Vicente V.A."/>
            <person name="Weiss V.A."/>
            <person name="de Vries M."/>
            <person name="Cruz L.M."/>
            <person name="Souza E.M."/>
        </authorList>
    </citation>
    <scope>NUCLEOTIDE SEQUENCE [LARGE SCALE GENOMIC DNA]</scope>
    <source>
        <strain evidence="3 4">CBS 131958</strain>
    </source>
</reference>
<gene>
    <name evidence="3" type="ORF">AB675_10113</name>
</gene>
<dbReference type="SUPFAM" id="SSF56601">
    <property type="entry name" value="beta-lactamase/transpeptidase-like"/>
    <property type="match status" value="1"/>
</dbReference>
<dbReference type="RefSeq" id="XP_017995127.1">
    <property type="nucleotide sequence ID" value="XM_018138861.1"/>
</dbReference>
<dbReference type="InterPro" id="IPR001466">
    <property type="entry name" value="Beta-lactam-related"/>
</dbReference>
<protein>
    <recommendedName>
        <fullName evidence="2">Beta-lactamase-related domain-containing protein</fullName>
    </recommendedName>
</protein>
<sequence>MSSPLFDQLEELVRQSGNGSQNTAQVLQDLGVPSATIAVLDDGEISSYCISSIGDDPDTLFQACSISKPAAVMAALRLVEEGHFAITDPIRPLLPAEIVDILIDRRTEAALNSVTVARLMSHTAGLSISGFPGYPYGTDVPDVATLLKGTGNTMKISFSSLPGAEFIYSGGGITLLQCIMEKATGLSLPEIMKKYILDPLEMTRSFYQLSPEETNVSRCFYHGYTETEYKWHCQPEQAAAGLWTTPRDLLRLVKAVQDSLAGTGVLQKSTAQTMLTRVTQNIALGWFIGSKGFCHTGGNMPGWKCFVSGFQDLPWNAKDGEIDEPVPKRSGIAIMTNSAVGLPVVFKLFAAICYLKNWPLVVRSSGGGDAIAPLAAPAGTVIREEWKDWIGEWGDNWRIATDQLGGPMAGVDGVMLLLKPAAISPSPCGKGQSTIDLLVDGTELMLRLGWKDDQRSVELWNGALASSSTLECTQQETSTR</sequence>
<dbReference type="OrthoDB" id="5946976at2759"/>
<organism evidence="3 4">
    <name type="scientific">Cyphellophora attinorum</name>
    <dbReference type="NCBI Taxonomy" id="1664694"/>
    <lineage>
        <taxon>Eukaryota</taxon>
        <taxon>Fungi</taxon>
        <taxon>Dikarya</taxon>
        <taxon>Ascomycota</taxon>
        <taxon>Pezizomycotina</taxon>
        <taxon>Eurotiomycetes</taxon>
        <taxon>Chaetothyriomycetidae</taxon>
        <taxon>Chaetothyriales</taxon>
        <taxon>Cyphellophoraceae</taxon>
        <taxon>Cyphellophora</taxon>
    </lineage>
</organism>
<feature type="domain" description="Beta-lactamase-related" evidence="2">
    <location>
        <begin position="23"/>
        <end position="341"/>
    </location>
</feature>
<evidence type="ECO:0000313" key="3">
    <source>
        <dbReference type="EMBL" id="KPI35164.1"/>
    </source>
</evidence>
<proteinExistence type="inferred from homology"/>
<evidence type="ECO:0000313" key="4">
    <source>
        <dbReference type="Proteomes" id="UP000038010"/>
    </source>
</evidence>
<dbReference type="STRING" id="1664694.A0A0N1GXN1"/>
<dbReference type="Gene3D" id="3.40.710.10">
    <property type="entry name" value="DD-peptidase/beta-lactamase superfamily"/>
    <property type="match status" value="1"/>
</dbReference>
<dbReference type="InterPro" id="IPR050491">
    <property type="entry name" value="AmpC-like"/>
</dbReference>
<dbReference type="EMBL" id="LFJN01000043">
    <property type="protein sequence ID" value="KPI35164.1"/>
    <property type="molecule type" value="Genomic_DNA"/>
</dbReference>